<dbReference type="Proteomes" id="UP000694920">
    <property type="component" value="Unplaced"/>
</dbReference>
<feature type="region of interest" description="Disordered" evidence="1">
    <location>
        <begin position="218"/>
        <end position="352"/>
    </location>
</feature>
<name>A0AAJ7FIR9_CEPCN</name>
<feature type="region of interest" description="Disordered" evidence="1">
    <location>
        <begin position="67"/>
        <end position="130"/>
    </location>
</feature>
<reference evidence="4" key="1">
    <citation type="submission" date="2025-08" db="UniProtKB">
        <authorList>
            <consortium name="RefSeq"/>
        </authorList>
    </citation>
    <scope>IDENTIFICATION</scope>
</reference>
<feature type="compositionally biased region" description="Basic and acidic residues" evidence="1">
    <location>
        <begin position="337"/>
        <end position="352"/>
    </location>
</feature>
<accession>A0AAJ7FIR9</accession>
<dbReference type="AlphaFoldDB" id="A0AAJ7FIR9"/>
<dbReference type="RefSeq" id="XP_015593827.1">
    <property type="nucleotide sequence ID" value="XM_015738341.1"/>
</dbReference>
<evidence type="ECO:0000313" key="4">
    <source>
        <dbReference type="RefSeq" id="XP_015593827.1"/>
    </source>
</evidence>
<feature type="compositionally biased region" description="Low complexity" evidence="1">
    <location>
        <begin position="227"/>
        <end position="241"/>
    </location>
</feature>
<dbReference type="InterPro" id="IPR022063">
    <property type="entry name" value="Sex_determin_N"/>
</dbReference>
<organism evidence="3 4">
    <name type="scientific">Cephus cinctus</name>
    <name type="common">Wheat stem sawfly</name>
    <dbReference type="NCBI Taxonomy" id="211228"/>
    <lineage>
        <taxon>Eukaryota</taxon>
        <taxon>Metazoa</taxon>
        <taxon>Ecdysozoa</taxon>
        <taxon>Arthropoda</taxon>
        <taxon>Hexapoda</taxon>
        <taxon>Insecta</taxon>
        <taxon>Pterygota</taxon>
        <taxon>Neoptera</taxon>
        <taxon>Endopterygota</taxon>
        <taxon>Hymenoptera</taxon>
        <taxon>Cephoidea</taxon>
        <taxon>Cephidae</taxon>
        <taxon>Cephus</taxon>
    </lineage>
</organism>
<gene>
    <name evidence="4" type="primary">LOC107267092</name>
</gene>
<dbReference type="CTD" id="124429853"/>
<dbReference type="KEGG" id="ccin:107267092"/>
<protein>
    <submittedName>
        <fullName evidence="4">Female-specific protein transformer isoform X1</fullName>
    </submittedName>
</protein>
<evidence type="ECO:0000313" key="3">
    <source>
        <dbReference type="Proteomes" id="UP000694920"/>
    </source>
</evidence>
<keyword evidence="3" id="KW-1185">Reference proteome</keyword>
<sequence>MGRSSSCDHRSDKRRKYLDRRESRVSGKIEAEREDRRRRWLKQREEEMMHELYKEKMILRYEIQRAREKERADSERDTSVSQAGSSRNIQNYKSQSLHSLTKSDKPQTPPKTTIMSEKLESPNGNRSLFQGPEGTCISALQLKCIKVNIQRSLPSTEVTIKQLQRDIVNPEDIILKRREGEGSKPIFERDELKQAESNTSDVEERRRVIAVFTEHVERSRSPKRPRVSLSSSRTFSRSPQRMSFEHNFRRGEGKHHCDETGHRNCQKESKSAEEYKEKNLKAAESPLRKTKYERSHSKEGEERLDKRERERRQSTDVYHYRSSRDGTTSYRSHQRRSREFSSERRERMTERERDEAMKRRFLPGQHYFEQVAVPFCYGSYHPPYHPNFHPNYAMMPPRGQIPLLRGRFPPGARNGRALPCPPRFITQNAYRMEPIANPRFHRMF</sequence>
<dbReference type="Pfam" id="PF12278">
    <property type="entry name" value="SDP_N"/>
    <property type="match status" value="1"/>
</dbReference>
<proteinExistence type="predicted"/>
<feature type="compositionally biased region" description="Basic and acidic residues" evidence="1">
    <location>
        <begin position="67"/>
        <end position="78"/>
    </location>
</feature>
<feature type="compositionally biased region" description="Basic and acidic residues" evidence="1">
    <location>
        <begin position="1"/>
        <end position="11"/>
    </location>
</feature>
<feature type="domain" description="Complementary sex determination N-terminal" evidence="2">
    <location>
        <begin position="34"/>
        <end position="178"/>
    </location>
</feature>
<feature type="compositionally biased region" description="Polar residues" evidence="1">
    <location>
        <begin position="79"/>
        <end position="100"/>
    </location>
</feature>
<dbReference type="GeneID" id="107267092"/>
<feature type="compositionally biased region" description="Basic and acidic residues" evidence="1">
    <location>
        <begin position="243"/>
        <end position="324"/>
    </location>
</feature>
<feature type="region of interest" description="Disordered" evidence="1">
    <location>
        <begin position="1"/>
        <end position="47"/>
    </location>
</feature>
<evidence type="ECO:0000256" key="1">
    <source>
        <dbReference type="SAM" id="MobiDB-lite"/>
    </source>
</evidence>
<feature type="compositionally biased region" description="Basic and acidic residues" evidence="1">
    <location>
        <begin position="19"/>
        <end position="47"/>
    </location>
</feature>
<evidence type="ECO:0000259" key="2">
    <source>
        <dbReference type="Pfam" id="PF12278"/>
    </source>
</evidence>